<dbReference type="Gene3D" id="3.40.1350.10">
    <property type="match status" value="1"/>
</dbReference>
<dbReference type="GO" id="GO:0004519">
    <property type="term" value="F:endonuclease activity"/>
    <property type="evidence" value="ECO:0007669"/>
    <property type="project" value="UniProtKB-KW"/>
</dbReference>
<dbReference type="EMBL" id="JBHTIV010000004">
    <property type="protein sequence ID" value="MFD0931411.1"/>
    <property type="molecule type" value="Genomic_DNA"/>
</dbReference>
<evidence type="ECO:0000259" key="1">
    <source>
        <dbReference type="Pfam" id="PF04471"/>
    </source>
</evidence>
<comment type="caution">
    <text evidence="2">The sequence shown here is derived from an EMBL/GenBank/DDBJ whole genome shotgun (WGS) entry which is preliminary data.</text>
</comment>
<dbReference type="InterPro" id="IPR011335">
    <property type="entry name" value="Restrct_endonuc-II-like"/>
</dbReference>
<keyword evidence="2" id="KW-0378">Hydrolase</keyword>
<dbReference type="RefSeq" id="WP_379656747.1">
    <property type="nucleotide sequence ID" value="NZ_JBHTIV010000004.1"/>
</dbReference>
<dbReference type="InterPro" id="IPR011856">
    <property type="entry name" value="tRNA_endonuc-like_dom_sf"/>
</dbReference>
<dbReference type="Proteomes" id="UP001597049">
    <property type="component" value="Unassembled WGS sequence"/>
</dbReference>
<organism evidence="2 3">
    <name type="scientific">Psychroflexus salinarum</name>
    <dbReference type="NCBI Taxonomy" id="546024"/>
    <lineage>
        <taxon>Bacteria</taxon>
        <taxon>Pseudomonadati</taxon>
        <taxon>Bacteroidota</taxon>
        <taxon>Flavobacteriia</taxon>
        <taxon>Flavobacteriales</taxon>
        <taxon>Flavobacteriaceae</taxon>
        <taxon>Psychroflexus</taxon>
    </lineage>
</organism>
<reference evidence="3" key="1">
    <citation type="journal article" date="2019" name="Int. J. Syst. Evol. Microbiol.">
        <title>The Global Catalogue of Microorganisms (GCM) 10K type strain sequencing project: providing services to taxonomists for standard genome sequencing and annotation.</title>
        <authorList>
            <consortium name="The Broad Institute Genomics Platform"/>
            <consortium name="The Broad Institute Genome Sequencing Center for Infectious Disease"/>
            <person name="Wu L."/>
            <person name="Ma J."/>
        </authorList>
    </citation>
    <scope>NUCLEOTIDE SEQUENCE [LARGE SCALE GENOMIC DNA]</scope>
    <source>
        <strain evidence="3">CCUG 56752</strain>
    </source>
</reference>
<name>A0ABW3GLB9_9FLAO</name>
<protein>
    <submittedName>
        <fullName evidence="2">Restriction endonuclease</fullName>
        <ecNumber evidence="2">3.1.21.-</ecNumber>
    </submittedName>
</protein>
<dbReference type="InterPro" id="IPR007560">
    <property type="entry name" value="Restrct_endonuc_IV_Mrr"/>
</dbReference>
<feature type="domain" description="Restriction endonuclease type IV Mrr" evidence="1">
    <location>
        <begin position="9"/>
        <end position="118"/>
    </location>
</feature>
<sequence length="236" mass="27918">MIFDTEPQNWTELQNYVGQMFEECGFETEISKVVELVRGKKEIDVYTQDTRSEYKPIILVECKFWNKAISQETIHSFRTVVSDFGANIGFIVSKNGFQKGSYEAAQKTNIKLVTLKELETEYYSKWKQGMIEKYMPFADRLFPYWDYPGKMPVDGGTINFEVQQLIHSAYAPICRIGPQDQMKKGFRRNYPISIPILDDDFNKIDELEILSDRQYFNFVEENKDRAYEQFKKLYRE</sequence>
<keyword evidence="2" id="KW-0540">Nuclease</keyword>
<keyword evidence="3" id="KW-1185">Reference proteome</keyword>
<dbReference type="Pfam" id="PF04471">
    <property type="entry name" value="Mrr_cat"/>
    <property type="match status" value="1"/>
</dbReference>
<gene>
    <name evidence="2" type="ORF">ACFQ0R_02250</name>
</gene>
<accession>A0ABW3GLB9</accession>
<proteinExistence type="predicted"/>
<dbReference type="SUPFAM" id="SSF52980">
    <property type="entry name" value="Restriction endonuclease-like"/>
    <property type="match status" value="1"/>
</dbReference>
<keyword evidence="2" id="KW-0255">Endonuclease</keyword>
<evidence type="ECO:0000313" key="2">
    <source>
        <dbReference type="EMBL" id="MFD0931411.1"/>
    </source>
</evidence>
<dbReference type="GO" id="GO:0016787">
    <property type="term" value="F:hydrolase activity"/>
    <property type="evidence" value="ECO:0007669"/>
    <property type="project" value="UniProtKB-KW"/>
</dbReference>
<evidence type="ECO:0000313" key="3">
    <source>
        <dbReference type="Proteomes" id="UP001597049"/>
    </source>
</evidence>
<dbReference type="EC" id="3.1.21.-" evidence="2"/>